<dbReference type="PANTHER" id="PTHR43725:SF53">
    <property type="entry name" value="UDP-ARABINOSE 4-EPIMERASE 1"/>
    <property type="match status" value="1"/>
</dbReference>
<evidence type="ECO:0000256" key="2">
    <source>
        <dbReference type="ARBA" id="ARBA00007637"/>
    </source>
</evidence>
<sequence length="314" mass="34679">MIVTVFGGSGFIGSRLIARLLDSGHTLRVFDRSFSIDRYPGVEGRLKHYPGDFSNQTDFSEIVEGSDIVFHLISTTLPSGSNNNPVADIQGNLVPTIRLLESMKQCGVSRLVFPSSGGTVYGEAQYLPIDERHPTQPIVSYGATKLAIEKYLAIYRNAFDFHPISLRISNPYGPGFRLGSSQGAVGAFLLKAMTKKPIDIWGTGEIRRDYIYIEDLIDAMEASMTFKGSEMVFNISTGIGTSLLELIDLIQKVTGEEMSVNHFHNRSFDVQTNILDRSLASSQLGWQPATSLLQGVEMTWAWLQKNSNSALEKT</sequence>
<dbReference type="InterPro" id="IPR036291">
    <property type="entry name" value="NAD(P)-bd_dom_sf"/>
</dbReference>
<evidence type="ECO:0000313" key="7">
    <source>
        <dbReference type="EMBL" id="AOW12657.1"/>
    </source>
</evidence>
<evidence type="ECO:0000313" key="9">
    <source>
        <dbReference type="Proteomes" id="UP000185657"/>
    </source>
</evidence>
<dbReference type="Proteomes" id="UP000185657">
    <property type="component" value="Unassembled WGS sequence"/>
</dbReference>
<reference evidence="7 10" key="2">
    <citation type="submission" date="2016-10" db="EMBL/GenBank/DDBJ databases">
        <title>Hydorgenophaga sp. LPB0072 isolated from gastropod.</title>
        <authorList>
            <person name="Kim E."/>
            <person name="Yi H."/>
        </authorList>
    </citation>
    <scope>NUCLEOTIDE SEQUENCE [LARGE SCALE GENOMIC DNA]</scope>
    <source>
        <strain evidence="7 10">LPB0072</strain>
    </source>
</reference>
<keyword evidence="9" id="KW-1185">Reference proteome</keyword>
<evidence type="ECO:0000256" key="5">
    <source>
        <dbReference type="ARBA" id="ARBA00033067"/>
    </source>
</evidence>
<dbReference type="InterPro" id="IPR001509">
    <property type="entry name" value="Epimerase_deHydtase"/>
</dbReference>
<evidence type="ECO:0000313" key="10">
    <source>
        <dbReference type="Proteomes" id="UP000185680"/>
    </source>
</evidence>
<dbReference type="STRING" id="1763535.LPB072_07160"/>
<evidence type="ECO:0000313" key="8">
    <source>
        <dbReference type="EMBL" id="OAD40528.1"/>
    </source>
</evidence>
<accession>A0A167H983</accession>
<name>A0A167H983_9BURK</name>
<dbReference type="EMBL" id="CP017476">
    <property type="protein sequence ID" value="AOW12657.1"/>
    <property type="molecule type" value="Genomic_DNA"/>
</dbReference>
<dbReference type="EMBL" id="LVWD01000030">
    <property type="protein sequence ID" value="OAD40528.1"/>
    <property type="molecule type" value="Genomic_DNA"/>
</dbReference>
<evidence type="ECO:0000256" key="3">
    <source>
        <dbReference type="ARBA" id="ARBA00018569"/>
    </source>
</evidence>
<evidence type="ECO:0000256" key="1">
    <source>
        <dbReference type="ARBA" id="ARBA00004947"/>
    </source>
</evidence>
<proteinExistence type="inferred from homology"/>
<dbReference type="PANTHER" id="PTHR43725">
    <property type="entry name" value="UDP-GLUCOSE 4-EPIMERASE"/>
    <property type="match status" value="1"/>
</dbReference>
<protein>
    <recommendedName>
        <fullName evidence="3">UDP-glucose 4-epimerase</fullName>
    </recommendedName>
    <alternativeName>
        <fullName evidence="5">Galactowaldenase</fullName>
    </alternativeName>
    <alternativeName>
        <fullName evidence="4">UDP-galactose 4-epimerase</fullName>
    </alternativeName>
</protein>
<organism evidence="7 10">
    <name type="scientific">Hydrogenophaga crassostreae</name>
    <dbReference type="NCBI Taxonomy" id="1763535"/>
    <lineage>
        <taxon>Bacteria</taxon>
        <taxon>Pseudomonadati</taxon>
        <taxon>Pseudomonadota</taxon>
        <taxon>Betaproteobacteria</taxon>
        <taxon>Burkholderiales</taxon>
        <taxon>Comamonadaceae</taxon>
        <taxon>Hydrogenophaga</taxon>
    </lineage>
</organism>
<feature type="domain" description="NAD-dependent epimerase/dehydratase" evidence="6">
    <location>
        <begin position="3"/>
        <end position="235"/>
    </location>
</feature>
<dbReference type="Gene3D" id="3.40.50.720">
    <property type="entry name" value="NAD(P)-binding Rossmann-like Domain"/>
    <property type="match status" value="1"/>
</dbReference>
<dbReference type="OrthoDB" id="9769113at2"/>
<evidence type="ECO:0000256" key="4">
    <source>
        <dbReference type="ARBA" id="ARBA00031367"/>
    </source>
</evidence>
<dbReference type="Proteomes" id="UP000185680">
    <property type="component" value="Chromosome"/>
</dbReference>
<reference evidence="8 9" key="1">
    <citation type="submission" date="2016-02" db="EMBL/GenBank/DDBJ databases">
        <title>Draft genome sequence of Hydrogenophaga sp. LPB0072.</title>
        <authorList>
            <person name="Shin S.-K."/>
            <person name="Yi H."/>
        </authorList>
    </citation>
    <scope>NUCLEOTIDE SEQUENCE [LARGE SCALE GENOMIC DNA]</scope>
    <source>
        <strain evidence="8 9">LPB0072</strain>
    </source>
</reference>
<dbReference type="RefSeq" id="WP_066093285.1">
    <property type="nucleotide sequence ID" value="NZ_CP017476.1"/>
</dbReference>
<dbReference type="AlphaFoldDB" id="A0A167H983"/>
<gene>
    <name evidence="7" type="ORF">LPB072_07160</name>
    <name evidence="8" type="ORF">LPB72_16645</name>
</gene>
<dbReference type="Pfam" id="PF01370">
    <property type="entry name" value="Epimerase"/>
    <property type="match status" value="1"/>
</dbReference>
<dbReference type="KEGG" id="hyl:LPB072_07160"/>
<comment type="pathway">
    <text evidence="1">Carbohydrate metabolism; galactose metabolism.</text>
</comment>
<evidence type="ECO:0000259" key="6">
    <source>
        <dbReference type="Pfam" id="PF01370"/>
    </source>
</evidence>
<dbReference type="SUPFAM" id="SSF51735">
    <property type="entry name" value="NAD(P)-binding Rossmann-fold domains"/>
    <property type="match status" value="1"/>
</dbReference>
<dbReference type="Gene3D" id="3.90.25.10">
    <property type="entry name" value="UDP-galactose 4-epimerase, domain 1"/>
    <property type="match status" value="1"/>
</dbReference>
<comment type="similarity">
    <text evidence="2">Belongs to the NAD(P)-dependent epimerase/dehydratase family.</text>
</comment>